<evidence type="ECO:0000313" key="2">
    <source>
        <dbReference type="EMBL" id="MBD3864021.1"/>
    </source>
</evidence>
<feature type="transmembrane region" description="Helical" evidence="1">
    <location>
        <begin position="73"/>
        <end position="90"/>
    </location>
</feature>
<protein>
    <submittedName>
        <fullName evidence="2">Uncharacterized protein</fullName>
    </submittedName>
</protein>
<evidence type="ECO:0000256" key="1">
    <source>
        <dbReference type="SAM" id="Phobius"/>
    </source>
</evidence>
<accession>A0ABR8LV15</accession>
<dbReference type="Proteomes" id="UP000627521">
    <property type="component" value="Unassembled WGS sequence"/>
</dbReference>
<reference evidence="2 3" key="1">
    <citation type="submission" date="2020-09" db="EMBL/GenBank/DDBJ databases">
        <title>Bacillus nautilus sp. nov., Chryseoglobus crepusculi sp. nov, and Psychrobacter noctis sp. nov., isolated from deep-sea sponges from the equatorial Atlantic.</title>
        <authorList>
            <person name="Stennett H.L."/>
            <person name="Williams S.E."/>
        </authorList>
    </citation>
    <scope>NUCLEOTIDE SEQUENCE [LARGE SCALE GENOMIC DNA]</scope>
    <source>
        <strain evidence="2 3">28M-24</strain>
    </source>
</reference>
<dbReference type="EMBL" id="JACXXH010000006">
    <property type="protein sequence ID" value="MBD3864021.1"/>
    <property type="molecule type" value="Genomic_DNA"/>
</dbReference>
<organism evidence="2 3">
    <name type="scientific">Olleya marilimosa</name>
    <dbReference type="NCBI Taxonomy" id="272164"/>
    <lineage>
        <taxon>Bacteria</taxon>
        <taxon>Pseudomonadati</taxon>
        <taxon>Bacteroidota</taxon>
        <taxon>Flavobacteriia</taxon>
        <taxon>Flavobacteriales</taxon>
        <taxon>Flavobacteriaceae</taxon>
    </lineage>
</organism>
<proteinExistence type="predicted"/>
<evidence type="ECO:0000313" key="3">
    <source>
        <dbReference type="Proteomes" id="UP000627521"/>
    </source>
</evidence>
<feature type="transmembrane region" description="Helical" evidence="1">
    <location>
        <begin position="7"/>
        <end position="30"/>
    </location>
</feature>
<comment type="caution">
    <text evidence="2">The sequence shown here is derived from an EMBL/GenBank/DDBJ whole genome shotgun (WGS) entry which is preliminary data.</text>
</comment>
<keyword evidence="1" id="KW-0472">Membrane</keyword>
<keyword evidence="1" id="KW-0812">Transmembrane</keyword>
<name>A0ABR8LV15_9FLAO</name>
<dbReference type="RefSeq" id="WP_191101483.1">
    <property type="nucleotide sequence ID" value="NZ_JACXXH010000006.1"/>
</dbReference>
<sequence>MNNKKHIILGFILGVISTGIGVLLYIAFFSRYGVEETLKKAIQFKFVDKIVSLGALLNLGLFFLFLNRKKDDMAKGVLIATLIIGLIIIINRL</sequence>
<keyword evidence="3" id="KW-1185">Reference proteome</keyword>
<keyword evidence="1" id="KW-1133">Transmembrane helix</keyword>
<feature type="transmembrane region" description="Helical" evidence="1">
    <location>
        <begin position="50"/>
        <end position="66"/>
    </location>
</feature>
<gene>
    <name evidence="2" type="ORF">IEG06_11210</name>
</gene>